<protein>
    <submittedName>
        <fullName evidence="12">MFS transporter, SET family, sugar efflux transporter</fullName>
    </submittedName>
</protein>
<keyword evidence="13" id="KW-1185">Reference proteome</keyword>
<evidence type="ECO:0000313" key="12">
    <source>
        <dbReference type="EMBL" id="SEQ40807.1"/>
    </source>
</evidence>
<evidence type="ECO:0000313" key="13">
    <source>
        <dbReference type="Proteomes" id="UP000198504"/>
    </source>
</evidence>
<feature type="transmembrane region" description="Helical" evidence="10">
    <location>
        <begin position="304"/>
        <end position="323"/>
    </location>
</feature>
<feature type="transmembrane region" description="Helical" evidence="10">
    <location>
        <begin position="154"/>
        <end position="173"/>
    </location>
</feature>
<dbReference type="RefSeq" id="WP_091179178.1">
    <property type="nucleotide sequence ID" value="NZ_FOFA01000003.1"/>
</dbReference>
<reference evidence="13" key="1">
    <citation type="submission" date="2016-10" db="EMBL/GenBank/DDBJ databases">
        <authorList>
            <person name="Varghese N."/>
            <person name="Submissions S."/>
        </authorList>
    </citation>
    <scope>NUCLEOTIDE SEQUENCE [LARGE SCALE GENOMIC DNA]</scope>
    <source>
        <strain evidence="13">CGMCC 4.6856</strain>
    </source>
</reference>
<dbReference type="InterPro" id="IPR036259">
    <property type="entry name" value="MFS_trans_sf"/>
</dbReference>
<dbReference type="STRING" id="1036181.SAMN05421756_103366"/>
<keyword evidence="7 10" id="KW-1133">Transmembrane helix</keyword>
<feature type="transmembrane region" description="Helical" evidence="10">
    <location>
        <begin position="397"/>
        <end position="414"/>
    </location>
</feature>
<feature type="transmembrane region" description="Helical" evidence="10">
    <location>
        <begin position="242"/>
        <end position="267"/>
    </location>
</feature>
<feature type="compositionally biased region" description="Low complexity" evidence="9">
    <location>
        <begin position="218"/>
        <end position="228"/>
    </location>
</feature>
<feature type="transmembrane region" description="Helical" evidence="10">
    <location>
        <begin position="111"/>
        <end position="133"/>
    </location>
</feature>
<evidence type="ECO:0000256" key="7">
    <source>
        <dbReference type="ARBA" id="ARBA00022989"/>
    </source>
</evidence>
<evidence type="ECO:0000256" key="2">
    <source>
        <dbReference type="ARBA" id="ARBA00006523"/>
    </source>
</evidence>
<evidence type="ECO:0000256" key="10">
    <source>
        <dbReference type="SAM" id="Phobius"/>
    </source>
</evidence>
<evidence type="ECO:0000256" key="8">
    <source>
        <dbReference type="ARBA" id="ARBA00023136"/>
    </source>
</evidence>
<dbReference type="AlphaFoldDB" id="A0A1H9FSF3"/>
<keyword evidence="8 10" id="KW-0472">Membrane</keyword>
<feature type="transmembrane region" description="Helical" evidence="10">
    <location>
        <begin position="329"/>
        <end position="351"/>
    </location>
</feature>
<dbReference type="PANTHER" id="PTHR23535">
    <property type="entry name" value="SUGAR EFFLUX TRANSPORTER A-RELATED"/>
    <property type="match status" value="1"/>
</dbReference>
<keyword evidence="6 10" id="KW-0812">Transmembrane</keyword>
<dbReference type="Gene3D" id="1.20.1250.20">
    <property type="entry name" value="MFS general substrate transporter like domains"/>
    <property type="match status" value="2"/>
</dbReference>
<feature type="domain" description="Major facilitator superfamily (MFS) profile" evidence="11">
    <location>
        <begin position="20"/>
        <end position="420"/>
    </location>
</feature>
<dbReference type="InterPro" id="IPR020846">
    <property type="entry name" value="MFS_dom"/>
</dbReference>
<dbReference type="OrthoDB" id="7337792at2"/>
<evidence type="ECO:0000256" key="1">
    <source>
        <dbReference type="ARBA" id="ARBA00004651"/>
    </source>
</evidence>
<dbReference type="PROSITE" id="PS50850">
    <property type="entry name" value="MFS"/>
    <property type="match status" value="1"/>
</dbReference>
<feature type="compositionally biased region" description="Basic and acidic residues" evidence="9">
    <location>
        <begin position="203"/>
        <end position="213"/>
    </location>
</feature>
<evidence type="ECO:0000256" key="9">
    <source>
        <dbReference type="SAM" id="MobiDB-lite"/>
    </source>
</evidence>
<keyword evidence="4" id="KW-1003">Cell membrane</keyword>
<dbReference type="PANTHER" id="PTHR23535:SF2">
    <property type="entry name" value="SUGAR EFFLUX TRANSPORTER A-RELATED"/>
    <property type="match status" value="1"/>
</dbReference>
<organism evidence="12 13">
    <name type="scientific">Microlunatus flavus</name>
    <dbReference type="NCBI Taxonomy" id="1036181"/>
    <lineage>
        <taxon>Bacteria</taxon>
        <taxon>Bacillati</taxon>
        <taxon>Actinomycetota</taxon>
        <taxon>Actinomycetes</taxon>
        <taxon>Propionibacteriales</taxon>
        <taxon>Propionibacteriaceae</taxon>
        <taxon>Microlunatus</taxon>
    </lineage>
</organism>
<evidence type="ECO:0000256" key="6">
    <source>
        <dbReference type="ARBA" id="ARBA00022692"/>
    </source>
</evidence>
<feature type="region of interest" description="Disordered" evidence="9">
    <location>
        <begin position="202"/>
        <end position="233"/>
    </location>
</feature>
<dbReference type="Proteomes" id="UP000198504">
    <property type="component" value="Unassembled WGS sequence"/>
</dbReference>
<feature type="transmembrane region" description="Helical" evidence="10">
    <location>
        <begin position="87"/>
        <end position="105"/>
    </location>
</feature>
<dbReference type="GO" id="GO:0005886">
    <property type="term" value="C:plasma membrane"/>
    <property type="evidence" value="ECO:0007669"/>
    <property type="project" value="UniProtKB-SubCell"/>
</dbReference>
<dbReference type="InterPro" id="IPR011701">
    <property type="entry name" value="MFS"/>
</dbReference>
<comment type="subcellular location">
    <subcellularLocation>
        <location evidence="1">Cell membrane</location>
        <topology evidence="1">Multi-pass membrane protein</topology>
    </subcellularLocation>
</comment>
<proteinExistence type="inferred from homology"/>
<comment type="similarity">
    <text evidence="2">Belongs to the major facilitator superfamily. Set transporter family.</text>
</comment>
<dbReference type="SUPFAM" id="SSF103473">
    <property type="entry name" value="MFS general substrate transporter"/>
    <property type="match status" value="1"/>
</dbReference>
<dbReference type="GO" id="GO:0022857">
    <property type="term" value="F:transmembrane transporter activity"/>
    <property type="evidence" value="ECO:0007669"/>
    <property type="project" value="InterPro"/>
</dbReference>
<dbReference type="EMBL" id="FOFA01000003">
    <property type="protein sequence ID" value="SEQ40807.1"/>
    <property type="molecule type" value="Genomic_DNA"/>
</dbReference>
<name>A0A1H9FSF3_9ACTN</name>
<accession>A0A1H9FSF3</accession>
<feature type="transmembrane region" description="Helical" evidence="10">
    <location>
        <begin position="363"/>
        <end position="385"/>
    </location>
</feature>
<dbReference type="Pfam" id="PF07690">
    <property type="entry name" value="MFS_1"/>
    <property type="match status" value="1"/>
</dbReference>
<feature type="transmembrane region" description="Helical" evidence="10">
    <location>
        <begin position="273"/>
        <end position="292"/>
    </location>
</feature>
<keyword evidence="5" id="KW-0762">Sugar transport</keyword>
<feature type="transmembrane region" description="Helical" evidence="10">
    <location>
        <begin position="21"/>
        <end position="45"/>
    </location>
</feature>
<evidence type="ECO:0000256" key="3">
    <source>
        <dbReference type="ARBA" id="ARBA00022448"/>
    </source>
</evidence>
<sequence length="433" mass="44809">MTASAVVPRRAFGRAWSHRGYRGVLLSLVLSGVSVSAYVPLMSLYLVQTLRVSEGTVGLFALTSLASPVVGILVGRLSDRISSRLRLLVVVSVWLAVGRVAMGLAPTFTVAAVAGIVFGAFGGVAAAQVFALLRELLEREHEPRQSTITSTVRTGYSLGWAVGPVIGTALASVLGYRGALVASGLFVLLPLVPLRWLRTTGPGRDEGRDRTGADEQASARTAARPAPALDGPARTSWGARSLWLFAVVCLLALTGESLRITYLPILAVDRLGLSLWLFGIVVSVAPVVELVAMPAAGALADRFGLKRVIVVGLVVGAGGFAAFATSSSVVGLLVGQLCNACFIAVVLGLGVTYAQRLHPDGAGFATSVFFAAQSLTIATGGLLGLALADRPYGLPELFLTAAALDLAAVVLLLLTTPPHDRADHPGDGSSGRS</sequence>
<evidence type="ECO:0000256" key="5">
    <source>
        <dbReference type="ARBA" id="ARBA00022597"/>
    </source>
</evidence>
<keyword evidence="3" id="KW-0813">Transport</keyword>
<gene>
    <name evidence="12" type="ORF">SAMN05421756_103366</name>
</gene>
<evidence type="ECO:0000259" key="11">
    <source>
        <dbReference type="PROSITE" id="PS50850"/>
    </source>
</evidence>
<feature type="transmembrane region" description="Helical" evidence="10">
    <location>
        <begin position="57"/>
        <end position="75"/>
    </location>
</feature>
<evidence type="ECO:0000256" key="4">
    <source>
        <dbReference type="ARBA" id="ARBA00022475"/>
    </source>
</evidence>